<keyword evidence="3" id="KW-0843">Virulence</keyword>
<keyword evidence="2" id="KW-0732">Signal</keyword>
<dbReference type="InterPro" id="IPR018392">
    <property type="entry name" value="LysM"/>
</dbReference>
<evidence type="ECO:0000313" key="7">
    <source>
        <dbReference type="EMBL" id="RKU47571.1"/>
    </source>
</evidence>
<dbReference type="CDD" id="cd00118">
    <property type="entry name" value="LysM"/>
    <property type="match status" value="3"/>
</dbReference>
<comment type="similarity">
    <text evidence="4">Belongs to the secreted LysM effector family.</text>
</comment>
<evidence type="ECO:0000256" key="4">
    <source>
        <dbReference type="ARBA" id="ARBA00044955"/>
    </source>
</evidence>
<dbReference type="PANTHER" id="PTHR34997:SF2">
    <property type="entry name" value="LYSM DOMAIN-CONTAINING PROTEIN-RELATED"/>
    <property type="match status" value="1"/>
</dbReference>
<dbReference type="InterPro" id="IPR052210">
    <property type="entry name" value="LysM1-like"/>
</dbReference>
<dbReference type="SMART" id="SM00257">
    <property type="entry name" value="LysM"/>
    <property type="match status" value="3"/>
</dbReference>
<name>A0A420YIA8_9PEZI</name>
<feature type="domain" description="LysM" evidence="6">
    <location>
        <begin position="183"/>
        <end position="229"/>
    </location>
</feature>
<dbReference type="EMBL" id="QVQW01000008">
    <property type="protein sequence ID" value="RKU47571.1"/>
    <property type="molecule type" value="Genomic_DNA"/>
</dbReference>
<reference evidence="7 8" key="1">
    <citation type="submission" date="2018-08" db="EMBL/GenBank/DDBJ databases">
        <title>Draft genome of the lignicolous fungus Coniochaeta pulveracea.</title>
        <authorList>
            <person name="Borstlap C.J."/>
            <person name="De Witt R.N."/>
            <person name="Botha A."/>
            <person name="Volschenk H."/>
        </authorList>
    </citation>
    <scope>NUCLEOTIDE SEQUENCE [LARGE SCALE GENOMIC DNA]</scope>
    <source>
        <strain evidence="7 8">CAB683</strain>
    </source>
</reference>
<evidence type="ECO:0000256" key="2">
    <source>
        <dbReference type="ARBA" id="ARBA00022729"/>
    </source>
</evidence>
<keyword evidence="8" id="KW-1185">Reference proteome</keyword>
<sequence>MTKNCNKFYLVASGDGCTSIQTKYSITFAQLFSWNPAIGSNCESLWLNTHVCVGIIGQTTTPTTSRTTTSTTTTKTGNGITTPTPTQDGMNPNCDKFYMVVSGDGCQKIAAQFSIDLGQFYSWNPAVGNTCSSLWLNTYVCVHVIGATTKSTSTTKTTSTTTRGNGIATPTPTQANMVKNCNKFYKVVSGDSCQGVADKNKITLANFYKWNPDVGNTCASLWLDTYMCVGVIS</sequence>
<evidence type="ECO:0000313" key="8">
    <source>
        <dbReference type="Proteomes" id="UP000275385"/>
    </source>
</evidence>
<accession>A0A420YIA8</accession>
<dbReference type="GO" id="GO:0008061">
    <property type="term" value="F:chitin binding"/>
    <property type="evidence" value="ECO:0007669"/>
    <property type="project" value="UniProtKB-KW"/>
</dbReference>
<proteinExistence type="inferred from homology"/>
<dbReference type="Gene3D" id="3.10.350.10">
    <property type="entry name" value="LysM domain"/>
    <property type="match status" value="3"/>
</dbReference>
<evidence type="ECO:0000256" key="3">
    <source>
        <dbReference type="ARBA" id="ARBA00023026"/>
    </source>
</evidence>
<dbReference type="Pfam" id="PF01476">
    <property type="entry name" value="LysM"/>
    <property type="match status" value="3"/>
</dbReference>
<comment type="caution">
    <text evidence="7">The sequence shown here is derived from an EMBL/GenBank/DDBJ whole genome shotgun (WGS) entry which is preliminary data.</text>
</comment>
<keyword evidence="1" id="KW-0147">Chitin-binding</keyword>
<organism evidence="7 8">
    <name type="scientific">Coniochaeta pulveracea</name>
    <dbReference type="NCBI Taxonomy" id="177199"/>
    <lineage>
        <taxon>Eukaryota</taxon>
        <taxon>Fungi</taxon>
        <taxon>Dikarya</taxon>
        <taxon>Ascomycota</taxon>
        <taxon>Pezizomycotina</taxon>
        <taxon>Sordariomycetes</taxon>
        <taxon>Sordariomycetidae</taxon>
        <taxon>Coniochaetales</taxon>
        <taxon>Coniochaetaceae</taxon>
        <taxon>Coniochaeta</taxon>
    </lineage>
</organism>
<dbReference type="InterPro" id="IPR036779">
    <property type="entry name" value="LysM_dom_sf"/>
</dbReference>
<evidence type="ECO:0000256" key="5">
    <source>
        <dbReference type="SAM" id="MobiDB-lite"/>
    </source>
</evidence>
<gene>
    <name evidence="7" type="ORF">DL546_007163</name>
</gene>
<evidence type="ECO:0000256" key="1">
    <source>
        <dbReference type="ARBA" id="ARBA00022669"/>
    </source>
</evidence>
<feature type="region of interest" description="Disordered" evidence="5">
    <location>
        <begin position="62"/>
        <end position="86"/>
    </location>
</feature>
<dbReference type="AlphaFoldDB" id="A0A420YIA8"/>
<dbReference type="Proteomes" id="UP000275385">
    <property type="component" value="Unassembled WGS sequence"/>
</dbReference>
<dbReference type="PANTHER" id="PTHR34997">
    <property type="entry name" value="AM15"/>
    <property type="match status" value="1"/>
</dbReference>
<feature type="domain" description="LysM" evidence="6">
    <location>
        <begin position="96"/>
        <end position="142"/>
    </location>
</feature>
<evidence type="ECO:0000259" key="6">
    <source>
        <dbReference type="PROSITE" id="PS51782"/>
    </source>
</evidence>
<protein>
    <recommendedName>
        <fullName evidence="6">LysM domain-containing protein</fullName>
    </recommendedName>
</protein>
<dbReference type="PROSITE" id="PS51782">
    <property type="entry name" value="LYSM"/>
    <property type="match status" value="3"/>
</dbReference>
<dbReference type="STRING" id="177199.A0A420YIA8"/>
<dbReference type="OrthoDB" id="2281372at2759"/>
<dbReference type="SUPFAM" id="SSF54106">
    <property type="entry name" value="LysM domain"/>
    <property type="match status" value="3"/>
</dbReference>
<feature type="domain" description="LysM" evidence="6">
    <location>
        <begin position="7"/>
        <end position="53"/>
    </location>
</feature>